<dbReference type="InterPro" id="IPR007123">
    <property type="entry name" value="Gelsolin-like_dom"/>
</dbReference>
<evidence type="ECO:0000256" key="5">
    <source>
        <dbReference type="ARBA" id="ARBA00022737"/>
    </source>
</evidence>
<dbReference type="SMART" id="SM00262">
    <property type="entry name" value="GEL"/>
    <property type="match status" value="6"/>
</dbReference>
<dbReference type="CDD" id="cd11292">
    <property type="entry name" value="gelsolin_S3_like"/>
    <property type="match status" value="1"/>
</dbReference>
<feature type="domain" description="Gelsolin-like" evidence="10">
    <location>
        <begin position="413"/>
        <end position="494"/>
    </location>
</feature>
<accession>A0AAV4M9H8</accession>
<dbReference type="SUPFAM" id="SSF55753">
    <property type="entry name" value="Actin depolymerizing proteins"/>
    <property type="match status" value="6"/>
</dbReference>
<keyword evidence="12" id="KW-1185">Reference proteome</keyword>
<evidence type="ECO:0000256" key="2">
    <source>
        <dbReference type="ARBA" id="ARBA00008418"/>
    </source>
</evidence>
<feature type="domain" description="Gelsolin-like" evidence="10">
    <location>
        <begin position="158"/>
        <end position="217"/>
    </location>
</feature>
<feature type="domain" description="Gelsolin-like" evidence="10">
    <location>
        <begin position="278"/>
        <end position="349"/>
    </location>
</feature>
<dbReference type="CDD" id="cd11289">
    <property type="entry name" value="gelsolin_S2_like"/>
    <property type="match status" value="1"/>
</dbReference>
<evidence type="ECO:0000256" key="9">
    <source>
        <dbReference type="ARBA" id="ARBA00055420"/>
    </source>
</evidence>
<dbReference type="EMBL" id="BPLR01001966">
    <property type="protein sequence ID" value="GIX68490.1"/>
    <property type="molecule type" value="Genomic_DNA"/>
</dbReference>
<proteinExistence type="inferred from homology"/>
<dbReference type="CDD" id="cd11288">
    <property type="entry name" value="gelsolin_S5_like"/>
    <property type="match status" value="1"/>
</dbReference>
<keyword evidence="4" id="KW-0963">Cytoplasm</keyword>
<comment type="subcellular location">
    <subcellularLocation>
        <location evidence="1">Cytoplasm</location>
        <location evidence="1">Cytoskeleton</location>
    </subcellularLocation>
</comment>
<feature type="domain" description="Gelsolin-like" evidence="10">
    <location>
        <begin position="539"/>
        <end position="607"/>
    </location>
</feature>
<dbReference type="GO" id="GO:0005737">
    <property type="term" value="C:cytoplasm"/>
    <property type="evidence" value="ECO:0007669"/>
    <property type="project" value="TreeGrafter"/>
</dbReference>
<evidence type="ECO:0000256" key="4">
    <source>
        <dbReference type="ARBA" id="ARBA00022490"/>
    </source>
</evidence>
<dbReference type="GO" id="GO:0005546">
    <property type="term" value="F:phosphatidylinositol-4,5-bisphosphate binding"/>
    <property type="evidence" value="ECO:0007669"/>
    <property type="project" value="TreeGrafter"/>
</dbReference>
<dbReference type="Proteomes" id="UP001054945">
    <property type="component" value="Unassembled WGS sequence"/>
</dbReference>
<dbReference type="PANTHER" id="PTHR11977">
    <property type="entry name" value="VILLIN"/>
    <property type="match status" value="1"/>
</dbReference>
<evidence type="ECO:0000256" key="8">
    <source>
        <dbReference type="ARBA" id="ARBA00023212"/>
    </source>
</evidence>
<evidence type="ECO:0000313" key="11">
    <source>
        <dbReference type="EMBL" id="GIX68490.1"/>
    </source>
</evidence>
<protein>
    <submittedName>
        <fullName evidence="11">Gelsolin, cytoplasmic</fullName>
    </submittedName>
</protein>
<reference evidence="11 12" key="1">
    <citation type="submission" date="2021-06" db="EMBL/GenBank/DDBJ databases">
        <title>Caerostris extrusa draft genome.</title>
        <authorList>
            <person name="Kono N."/>
            <person name="Arakawa K."/>
        </authorList>
    </citation>
    <scope>NUCLEOTIDE SEQUENCE [LARGE SCALE GENOMIC DNA]</scope>
</reference>
<evidence type="ECO:0000256" key="1">
    <source>
        <dbReference type="ARBA" id="ARBA00004245"/>
    </source>
</evidence>
<dbReference type="GO" id="GO:0051014">
    <property type="term" value="P:actin filament severing"/>
    <property type="evidence" value="ECO:0007669"/>
    <property type="project" value="TreeGrafter"/>
</dbReference>
<dbReference type="FunFam" id="3.40.20.10:FF:000001">
    <property type="entry name" value="Gelsolin"/>
    <property type="match status" value="1"/>
</dbReference>
<dbReference type="CDD" id="cd11290">
    <property type="entry name" value="gelsolin_S1_like"/>
    <property type="match status" value="1"/>
</dbReference>
<dbReference type="GO" id="GO:0051016">
    <property type="term" value="P:barbed-end actin filament capping"/>
    <property type="evidence" value="ECO:0007669"/>
    <property type="project" value="TreeGrafter"/>
</dbReference>
<dbReference type="GO" id="GO:0051015">
    <property type="term" value="F:actin filament binding"/>
    <property type="evidence" value="ECO:0007669"/>
    <property type="project" value="InterPro"/>
</dbReference>
<evidence type="ECO:0000313" key="12">
    <source>
        <dbReference type="Proteomes" id="UP001054945"/>
    </source>
</evidence>
<evidence type="ECO:0000259" key="10">
    <source>
        <dbReference type="Pfam" id="PF00626"/>
    </source>
</evidence>
<gene>
    <name evidence="11" type="ORF">CEXT_298462</name>
</gene>
<dbReference type="Pfam" id="PF00626">
    <property type="entry name" value="Gelsolin"/>
    <property type="match status" value="6"/>
</dbReference>
<dbReference type="GO" id="GO:0008154">
    <property type="term" value="P:actin polymerization or depolymerization"/>
    <property type="evidence" value="ECO:0007669"/>
    <property type="project" value="TreeGrafter"/>
</dbReference>
<feature type="domain" description="Gelsolin-like" evidence="10">
    <location>
        <begin position="644"/>
        <end position="719"/>
    </location>
</feature>
<dbReference type="GO" id="GO:0015629">
    <property type="term" value="C:actin cytoskeleton"/>
    <property type="evidence" value="ECO:0007669"/>
    <property type="project" value="TreeGrafter"/>
</dbReference>
<comment type="caution">
    <text evidence="11">The sequence shown here is derived from an EMBL/GenBank/DDBJ whole genome shotgun (WGS) entry which is preliminary data.</text>
</comment>
<keyword evidence="7" id="KW-0009">Actin-binding</keyword>
<evidence type="ECO:0000256" key="3">
    <source>
        <dbReference type="ARBA" id="ARBA00022467"/>
    </source>
</evidence>
<dbReference type="AlphaFoldDB" id="A0AAV4M9H8"/>
<dbReference type="FunFam" id="3.40.20.10:FF:000005">
    <property type="entry name" value="Gelsolin"/>
    <property type="match status" value="1"/>
</dbReference>
<dbReference type="Gene3D" id="3.40.20.10">
    <property type="entry name" value="Severin"/>
    <property type="match status" value="6"/>
</dbReference>
<comment type="similarity">
    <text evidence="2">Belongs to the villin/gelsolin family.</text>
</comment>
<dbReference type="PANTHER" id="PTHR11977:SF123">
    <property type="entry name" value="GELSOLIN"/>
    <property type="match status" value="1"/>
</dbReference>
<feature type="domain" description="Gelsolin-like" evidence="10">
    <location>
        <begin position="39"/>
        <end position="113"/>
    </location>
</feature>
<dbReference type="CDD" id="cd11291">
    <property type="entry name" value="gelsolin_S6_like"/>
    <property type="match status" value="1"/>
</dbReference>
<evidence type="ECO:0000256" key="7">
    <source>
        <dbReference type="ARBA" id="ARBA00023203"/>
    </source>
</evidence>
<dbReference type="FunFam" id="3.40.20.10:FF:000002">
    <property type="entry name" value="Gelsolin"/>
    <property type="match status" value="1"/>
</dbReference>
<dbReference type="PRINTS" id="PR00597">
    <property type="entry name" value="GELSOLIN"/>
</dbReference>
<sequence length="741" mass="83522">MTVIDPAFENVGQTPGLIIWRIENLIFYRNSSSKRIPVSEYGNFYSGDSYIILSTIGAKNGKLSWDIHFWLGEETSQDEAGTAAIKSVELDDVLGGSPVQHREVQGFESALFLSYFKKGIRYLKGGVKSGFHHVENVPVKRFLRVKGRRNVRLNEMALEVGSMNNGDCFILDSEPNVFVYVGPQSGRMERIKAIQAANAIRDDLHCGRSEVKIIDENCSSSEVQEFFDELGGGCADDVAEATTEADDQAFEATFESKIALYKIWEDESGELQDELISEKPLKQEYLQSEDCFLLDGGMNGLFVWIGKNSSREERIGAMNLANQKYIAKKGYPKWLQVNRVVECGEPPIFKSYFSVWKECDDEMTMGRYFALEQAAETEEQKKKCALFAKSVGNASSFMPDDASGEVEIWRVDNFDLVPVEESQKGIFFGGDSYIIKYTYHGNGTQYILYFWQGQSSSQDERAASAILTVKMDNELSGNAVQVRVVQGQEPEHFLRIFKGRMVILMGGHASGFKNIHDHDSFDVDGTRLFQVRGTNEFNTRAEQVPEASDSLNSNDVYILETPSVTYLWIGQDSNEEEHDMGRNLIEIASPGREVTEVKEGEEPEEFWNALGGKTDYPKSKELPSRPLLHPRLFRVSDQSGKVKMEEICNFVQEDLSEDDVMILDCGDAIYVWVGKGASQEEKEASLKMTEDYVHGDPTDRHPGNTVIIRLKQGAEPAAFKSYFGEWNSELWQDLSNLTLKR</sequence>
<keyword evidence="8" id="KW-0206">Cytoskeleton</keyword>
<dbReference type="InterPro" id="IPR029006">
    <property type="entry name" value="ADF-H/Gelsolin-like_dom_sf"/>
</dbReference>
<keyword evidence="5" id="KW-0677">Repeat</keyword>
<name>A0AAV4M9H8_CAEEX</name>
<keyword evidence="6" id="KW-0106">Calcium</keyword>
<keyword evidence="3" id="KW-0117">Actin capping</keyword>
<organism evidence="11 12">
    <name type="scientific">Caerostris extrusa</name>
    <name type="common">Bark spider</name>
    <name type="synonym">Caerostris bankana</name>
    <dbReference type="NCBI Taxonomy" id="172846"/>
    <lineage>
        <taxon>Eukaryota</taxon>
        <taxon>Metazoa</taxon>
        <taxon>Ecdysozoa</taxon>
        <taxon>Arthropoda</taxon>
        <taxon>Chelicerata</taxon>
        <taxon>Arachnida</taxon>
        <taxon>Araneae</taxon>
        <taxon>Araneomorphae</taxon>
        <taxon>Entelegynae</taxon>
        <taxon>Araneoidea</taxon>
        <taxon>Araneidae</taxon>
        <taxon>Caerostris</taxon>
    </lineage>
</organism>
<comment type="function">
    <text evidence="9">Calcium-regulated, actin-modulating protein that binds to the plus (or barbed) ends of actin monomers or filaments, preventing monomer exchange (end-blocking or capping). It can promote the assembly of monomers into filaments (nucleation) as well as sever filaments already formed.</text>
</comment>
<dbReference type="InterPro" id="IPR007122">
    <property type="entry name" value="Villin/Gelsolin"/>
</dbReference>
<evidence type="ECO:0000256" key="6">
    <source>
        <dbReference type="ARBA" id="ARBA00022837"/>
    </source>
</evidence>
<dbReference type="CDD" id="cd11293">
    <property type="entry name" value="gelsolin_S4_like"/>
    <property type="match status" value="1"/>
</dbReference>